<comment type="similarity">
    <text evidence="1">Belongs to the Gfa family.</text>
</comment>
<organism evidence="6 7">
    <name type="scientific">Labrys miyagiensis</name>
    <dbReference type="NCBI Taxonomy" id="346912"/>
    <lineage>
        <taxon>Bacteria</taxon>
        <taxon>Pseudomonadati</taxon>
        <taxon>Pseudomonadota</taxon>
        <taxon>Alphaproteobacteria</taxon>
        <taxon>Hyphomicrobiales</taxon>
        <taxon>Xanthobacteraceae</taxon>
        <taxon>Labrys</taxon>
    </lineage>
</organism>
<keyword evidence="7" id="KW-1185">Reference proteome</keyword>
<dbReference type="PROSITE" id="PS51891">
    <property type="entry name" value="CENP_V_GFA"/>
    <property type="match status" value="1"/>
</dbReference>
<evidence type="ECO:0000313" key="6">
    <source>
        <dbReference type="EMBL" id="GLS24238.1"/>
    </source>
</evidence>
<dbReference type="InterPro" id="IPR006913">
    <property type="entry name" value="CENP-V/GFA"/>
</dbReference>
<dbReference type="EMBL" id="BSPC01000096">
    <property type="protein sequence ID" value="GLS24238.1"/>
    <property type="molecule type" value="Genomic_DNA"/>
</dbReference>
<evidence type="ECO:0000256" key="1">
    <source>
        <dbReference type="ARBA" id="ARBA00005495"/>
    </source>
</evidence>
<keyword evidence="2" id="KW-0479">Metal-binding</keyword>
<evidence type="ECO:0000313" key="7">
    <source>
        <dbReference type="Proteomes" id="UP001156882"/>
    </source>
</evidence>
<evidence type="ECO:0000256" key="4">
    <source>
        <dbReference type="ARBA" id="ARBA00023239"/>
    </source>
</evidence>
<keyword evidence="3" id="KW-0862">Zinc</keyword>
<feature type="domain" description="CENP-V/GFA" evidence="5">
    <location>
        <begin position="11"/>
        <end position="125"/>
    </location>
</feature>
<reference evidence="7" key="1">
    <citation type="journal article" date="2019" name="Int. J. Syst. Evol. Microbiol.">
        <title>The Global Catalogue of Microorganisms (GCM) 10K type strain sequencing project: providing services to taxonomists for standard genome sequencing and annotation.</title>
        <authorList>
            <consortium name="The Broad Institute Genomics Platform"/>
            <consortium name="The Broad Institute Genome Sequencing Center for Infectious Disease"/>
            <person name="Wu L."/>
            <person name="Ma J."/>
        </authorList>
    </citation>
    <scope>NUCLEOTIDE SEQUENCE [LARGE SCALE GENOMIC DNA]</scope>
    <source>
        <strain evidence="7">NBRC 101365</strain>
    </source>
</reference>
<dbReference type="RefSeq" id="WP_284317153.1">
    <property type="nucleotide sequence ID" value="NZ_BSPC01000096.1"/>
</dbReference>
<sequence>MGEVNKKPVRATGGCLCGSVRYTIRGVLHDVWACHCILCRRLHSHYCAYAACDSGDIEIAPSNKLRWYRSSPLARRGFCSKCGAQIFSVTTGRNHISIAASTINEPTGLKLVKHTNVSQKGDYYEITDGLPQERGKSLRDGNC</sequence>
<evidence type="ECO:0000256" key="3">
    <source>
        <dbReference type="ARBA" id="ARBA00022833"/>
    </source>
</evidence>
<dbReference type="InterPro" id="IPR011057">
    <property type="entry name" value="Mss4-like_sf"/>
</dbReference>
<proteinExistence type="inferred from homology"/>
<protein>
    <submittedName>
        <fullName evidence="6">Aldehyde-activating protein</fullName>
    </submittedName>
</protein>
<evidence type="ECO:0000259" key="5">
    <source>
        <dbReference type="PROSITE" id="PS51891"/>
    </source>
</evidence>
<dbReference type="Gene3D" id="3.90.1590.10">
    <property type="entry name" value="glutathione-dependent formaldehyde- activating enzyme (gfa)"/>
    <property type="match status" value="1"/>
</dbReference>
<accession>A0ABQ6CVB2</accession>
<gene>
    <name evidence="6" type="ORF">GCM10007874_72590</name>
</gene>
<dbReference type="Pfam" id="PF04828">
    <property type="entry name" value="GFA"/>
    <property type="match status" value="1"/>
</dbReference>
<keyword evidence="4" id="KW-0456">Lyase</keyword>
<name>A0ABQ6CVB2_9HYPH</name>
<evidence type="ECO:0000256" key="2">
    <source>
        <dbReference type="ARBA" id="ARBA00022723"/>
    </source>
</evidence>
<dbReference type="PANTHER" id="PTHR33337:SF40">
    <property type="entry name" value="CENP-V_GFA DOMAIN-CONTAINING PROTEIN-RELATED"/>
    <property type="match status" value="1"/>
</dbReference>
<dbReference type="Proteomes" id="UP001156882">
    <property type="component" value="Unassembled WGS sequence"/>
</dbReference>
<dbReference type="PANTHER" id="PTHR33337">
    <property type="entry name" value="GFA DOMAIN-CONTAINING PROTEIN"/>
    <property type="match status" value="1"/>
</dbReference>
<comment type="caution">
    <text evidence="6">The sequence shown here is derived from an EMBL/GenBank/DDBJ whole genome shotgun (WGS) entry which is preliminary data.</text>
</comment>
<dbReference type="SUPFAM" id="SSF51316">
    <property type="entry name" value="Mss4-like"/>
    <property type="match status" value="1"/>
</dbReference>